<dbReference type="AlphaFoldDB" id="I2GHD9"/>
<dbReference type="EMBL" id="CAIT01000006">
    <property type="protein sequence ID" value="CCH53314.1"/>
    <property type="molecule type" value="Genomic_DNA"/>
</dbReference>
<protein>
    <submittedName>
        <fullName evidence="8">RagB/SusD domain protein</fullName>
    </submittedName>
</protein>
<dbReference type="Proteomes" id="UP000009309">
    <property type="component" value="Unassembled WGS sequence"/>
</dbReference>
<proteinExistence type="inferred from homology"/>
<feature type="domain" description="SusD-like N-terminal" evidence="7">
    <location>
        <begin position="27"/>
        <end position="232"/>
    </location>
</feature>
<evidence type="ECO:0000313" key="9">
    <source>
        <dbReference type="Proteomes" id="UP000009309"/>
    </source>
</evidence>
<dbReference type="eggNOG" id="COG1435">
    <property type="taxonomic scope" value="Bacteria"/>
</dbReference>
<evidence type="ECO:0000256" key="3">
    <source>
        <dbReference type="ARBA" id="ARBA00022729"/>
    </source>
</evidence>
<comment type="subcellular location">
    <subcellularLocation>
        <location evidence="1">Cell outer membrane</location>
    </subcellularLocation>
</comment>
<dbReference type="Pfam" id="PF14322">
    <property type="entry name" value="SusD-like_3"/>
    <property type="match status" value="1"/>
</dbReference>
<dbReference type="InterPro" id="IPR033985">
    <property type="entry name" value="SusD-like_N"/>
</dbReference>
<evidence type="ECO:0000256" key="4">
    <source>
        <dbReference type="ARBA" id="ARBA00023136"/>
    </source>
</evidence>
<dbReference type="SUPFAM" id="SSF48452">
    <property type="entry name" value="TPR-like"/>
    <property type="match status" value="1"/>
</dbReference>
<evidence type="ECO:0000313" key="8">
    <source>
        <dbReference type="EMBL" id="CCH53314.1"/>
    </source>
</evidence>
<evidence type="ECO:0000256" key="2">
    <source>
        <dbReference type="ARBA" id="ARBA00006275"/>
    </source>
</evidence>
<keyword evidence="4" id="KW-0472">Membrane</keyword>
<evidence type="ECO:0000256" key="5">
    <source>
        <dbReference type="ARBA" id="ARBA00023237"/>
    </source>
</evidence>
<keyword evidence="5" id="KW-0998">Cell outer membrane</keyword>
<name>I2GHD9_9BACT</name>
<organism evidence="8 9">
    <name type="scientific">Fibrisoma limi BUZ 3</name>
    <dbReference type="NCBI Taxonomy" id="1185876"/>
    <lineage>
        <taxon>Bacteria</taxon>
        <taxon>Pseudomonadati</taxon>
        <taxon>Bacteroidota</taxon>
        <taxon>Cytophagia</taxon>
        <taxon>Cytophagales</taxon>
        <taxon>Spirosomataceae</taxon>
        <taxon>Fibrisoma</taxon>
    </lineage>
</organism>
<dbReference type="PROSITE" id="PS51257">
    <property type="entry name" value="PROKAR_LIPOPROTEIN"/>
    <property type="match status" value="1"/>
</dbReference>
<reference evidence="8 9" key="1">
    <citation type="journal article" date="2012" name="J. Bacteriol.">
        <title>Genome Sequence of the Filamentous Bacterium Fibrisoma limi BUZ 3T.</title>
        <authorList>
            <person name="Filippini M."/>
            <person name="Qi W."/>
            <person name="Jaenicke S."/>
            <person name="Goesmann A."/>
            <person name="Smits T.H."/>
            <person name="Bagheri H.C."/>
        </authorList>
    </citation>
    <scope>NUCLEOTIDE SEQUENCE [LARGE SCALE GENOMIC DNA]</scope>
    <source>
        <strain evidence="9">BUZ 3T</strain>
    </source>
</reference>
<evidence type="ECO:0000259" key="6">
    <source>
        <dbReference type="Pfam" id="PF07980"/>
    </source>
</evidence>
<keyword evidence="9" id="KW-1185">Reference proteome</keyword>
<comment type="caution">
    <text evidence="8">The sequence shown here is derived from an EMBL/GenBank/DDBJ whole genome shotgun (WGS) entry which is preliminary data.</text>
</comment>
<comment type="similarity">
    <text evidence="2">Belongs to the SusD family.</text>
</comment>
<keyword evidence="3" id="KW-0732">Signal</keyword>
<dbReference type="Gene3D" id="1.25.40.390">
    <property type="match status" value="1"/>
</dbReference>
<dbReference type="GO" id="GO:0009279">
    <property type="term" value="C:cell outer membrane"/>
    <property type="evidence" value="ECO:0007669"/>
    <property type="project" value="UniProtKB-SubCell"/>
</dbReference>
<sequence>MTLPMNRFHKYLSISLLTLSLAACKEDFLERQPPNIILDSQVWNDTRMITSLLANYYDRLPAHTQIDIGSDVNANPARFTGWTDFAAYDEAMWSGNNDGPNNIISYGFERWRLWDYGLIRDINLAIESLETKSTALSAAQKAQFTAEFRFLRAMMYFELVKRMGGVPVITKQLIYDFSGNPSSLQFPRNKEAEVYDFIASELDAIKNDLGNAGSNTRANKFTAMALKSRAMLYAGSIAKYNSRMGAPITTPGGEVGIPANRAQEYYTKALEAAKEVIAGPYSLYRANPNLGENFFEAITKKINNPEIILAKDFLTAKDKRHGFSYDNIARNIREDNLSSSNITPVLNLVEDYEYLDGSSGELKTRTPDDRDYIYYDNLSGPFANKDARLYGTVIYPGTSFRGQEVQIQAGVMVWNAASNNYQVVEGNTLGALYTDGKLLTGSSGPQRSQTEVSNTGFYLRKYIDPTPLSSTRGIRSDMWWVRFRLGEILLNAAEAAFELGQTADALTYVNRLRERAGFPANSLSSLTLARIQNERRVELAFEDHRVWDLMRWRIAHEVWNGSTSNPDAMMYALYPYRVVRPGDPARDGKYVFVKLVAPRFRAPRLFQMGNYYSSIDQAVINNNPKIVRNPFH</sequence>
<feature type="domain" description="RagB/SusD" evidence="6">
    <location>
        <begin position="305"/>
        <end position="631"/>
    </location>
</feature>
<evidence type="ECO:0000256" key="1">
    <source>
        <dbReference type="ARBA" id="ARBA00004442"/>
    </source>
</evidence>
<gene>
    <name evidence="8" type="ORF">BN8_02402</name>
</gene>
<dbReference type="STRING" id="1185876.BN8_02402"/>
<dbReference type="InterPro" id="IPR012944">
    <property type="entry name" value="SusD_RagB_dom"/>
</dbReference>
<accession>I2GHD9</accession>
<dbReference type="Pfam" id="PF07980">
    <property type="entry name" value="SusD_RagB"/>
    <property type="match status" value="1"/>
</dbReference>
<evidence type="ECO:0000259" key="7">
    <source>
        <dbReference type="Pfam" id="PF14322"/>
    </source>
</evidence>
<dbReference type="InterPro" id="IPR011990">
    <property type="entry name" value="TPR-like_helical_dom_sf"/>
</dbReference>